<dbReference type="Pfam" id="PF02875">
    <property type="entry name" value="Mur_ligase_C"/>
    <property type="match status" value="1"/>
</dbReference>
<evidence type="ECO:0000313" key="16">
    <source>
        <dbReference type="Proteomes" id="UP000199670"/>
    </source>
</evidence>
<dbReference type="STRING" id="1798182.GA0061081_101350"/>
<dbReference type="NCBIfam" id="TIGR01143">
    <property type="entry name" value="murF"/>
    <property type="match status" value="1"/>
</dbReference>
<dbReference type="PANTHER" id="PTHR43024">
    <property type="entry name" value="UDP-N-ACETYLMURAMOYL-TRIPEPTIDE--D-ALANYL-D-ALANINE LIGASE"/>
    <property type="match status" value="1"/>
</dbReference>
<dbReference type="RefSeq" id="WP_091346501.1">
    <property type="nucleotide sequence ID" value="NZ_FMAQ01000001.1"/>
</dbReference>
<keyword evidence="4 10" id="KW-0547">Nucleotide-binding</keyword>
<name>A0A1C3ZD53_9GAMM</name>
<evidence type="ECO:0000256" key="2">
    <source>
        <dbReference type="ARBA" id="ARBA00022598"/>
    </source>
</evidence>
<keyword evidence="6 10" id="KW-0133">Cell shape</keyword>
<comment type="catalytic activity">
    <reaction evidence="10 11">
        <text>D-alanyl-D-alanine + UDP-N-acetyl-alpha-D-muramoyl-L-alanyl-gamma-D-glutamyl-meso-2,6-diaminopimelate + ATP = UDP-N-acetyl-alpha-D-muramoyl-L-alanyl-gamma-D-glutamyl-meso-2,6-diaminopimeloyl-D-alanyl-D-alanine + ADP + phosphate + H(+)</text>
        <dbReference type="Rhea" id="RHEA:28374"/>
        <dbReference type="ChEBI" id="CHEBI:15378"/>
        <dbReference type="ChEBI" id="CHEBI:30616"/>
        <dbReference type="ChEBI" id="CHEBI:43474"/>
        <dbReference type="ChEBI" id="CHEBI:57822"/>
        <dbReference type="ChEBI" id="CHEBI:61386"/>
        <dbReference type="ChEBI" id="CHEBI:83905"/>
        <dbReference type="ChEBI" id="CHEBI:456216"/>
        <dbReference type="EC" id="6.3.2.10"/>
    </reaction>
</comment>
<comment type="pathway">
    <text evidence="10 11">Cell wall biogenesis; peptidoglycan biosynthesis.</text>
</comment>
<keyword evidence="1 10" id="KW-0963">Cytoplasm</keyword>
<comment type="similarity">
    <text evidence="10">Belongs to the MurCDEF family. MurF subfamily.</text>
</comment>
<feature type="domain" description="Mur ligase N-terminal catalytic" evidence="12">
    <location>
        <begin position="27"/>
        <end position="95"/>
    </location>
</feature>
<evidence type="ECO:0000256" key="3">
    <source>
        <dbReference type="ARBA" id="ARBA00022618"/>
    </source>
</evidence>
<dbReference type="InterPro" id="IPR036615">
    <property type="entry name" value="Mur_ligase_C_dom_sf"/>
</dbReference>
<dbReference type="Gene3D" id="3.40.1390.10">
    <property type="entry name" value="MurE/MurF, N-terminal domain"/>
    <property type="match status" value="1"/>
</dbReference>
<dbReference type="GO" id="GO:0008360">
    <property type="term" value="P:regulation of cell shape"/>
    <property type="evidence" value="ECO:0007669"/>
    <property type="project" value="UniProtKB-KW"/>
</dbReference>
<keyword evidence="9 10" id="KW-0961">Cell wall biogenesis/degradation</keyword>
<dbReference type="InterPro" id="IPR051046">
    <property type="entry name" value="MurCDEF_CellWall_CoF430Synth"/>
</dbReference>
<dbReference type="InterPro" id="IPR036565">
    <property type="entry name" value="Mur-like_cat_sf"/>
</dbReference>
<comment type="subcellular location">
    <subcellularLocation>
        <location evidence="10 11">Cytoplasm</location>
    </subcellularLocation>
</comment>
<dbReference type="InterPro" id="IPR005863">
    <property type="entry name" value="UDP-N-AcMur_synth"/>
</dbReference>
<dbReference type="GO" id="GO:0008766">
    <property type="term" value="F:UDP-N-acetylmuramoylalanyl-D-glutamyl-2,6-diaminopimelate-D-alanyl-D-alanine ligase activity"/>
    <property type="evidence" value="ECO:0007669"/>
    <property type="project" value="RHEA"/>
</dbReference>
<evidence type="ECO:0000256" key="1">
    <source>
        <dbReference type="ARBA" id="ARBA00022490"/>
    </source>
</evidence>
<dbReference type="PANTHER" id="PTHR43024:SF1">
    <property type="entry name" value="UDP-N-ACETYLMURAMOYL-TRIPEPTIDE--D-ALANYL-D-ALANINE LIGASE"/>
    <property type="match status" value="1"/>
</dbReference>
<feature type="binding site" evidence="10">
    <location>
        <begin position="111"/>
        <end position="117"/>
    </location>
    <ligand>
        <name>ATP</name>
        <dbReference type="ChEBI" id="CHEBI:30616"/>
    </ligand>
</feature>
<feature type="domain" description="Mur ligase central" evidence="14">
    <location>
        <begin position="110"/>
        <end position="295"/>
    </location>
</feature>
<comment type="function">
    <text evidence="10 11">Involved in cell wall formation. Catalyzes the final step in the synthesis of UDP-N-acetylmuramoyl-pentapeptide, the precursor of murein.</text>
</comment>
<keyword evidence="3 10" id="KW-0132">Cell division</keyword>
<dbReference type="Proteomes" id="UP000199670">
    <property type="component" value="Unassembled WGS sequence"/>
</dbReference>
<dbReference type="Gene3D" id="3.40.1190.10">
    <property type="entry name" value="Mur-like, catalytic domain"/>
    <property type="match status" value="1"/>
</dbReference>
<dbReference type="SUPFAM" id="SSF53244">
    <property type="entry name" value="MurD-like peptide ligases, peptide-binding domain"/>
    <property type="match status" value="1"/>
</dbReference>
<dbReference type="EC" id="6.3.2.10" evidence="10 11"/>
<evidence type="ECO:0000256" key="11">
    <source>
        <dbReference type="RuleBase" id="RU004136"/>
    </source>
</evidence>
<evidence type="ECO:0000256" key="10">
    <source>
        <dbReference type="HAMAP-Rule" id="MF_02019"/>
    </source>
</evidence>
<dbReference type="Pfam" id="PF08245">
    <property type="entry name" value="Mur_ligase_M"/>
    <property type="match status" value="1"/>
</dbReference>
<feature type="domain" description="Mur ligase C-terminal" evidence="13">
    <location>
        <begin position="317"/>
        <end position="437"/>
    </location>
</feature>
<gene>
    <name evidence="10" type="primary">murF</name>
    <name evidence="15" type="ORF">GA0061081_101350</name>
</gene>
<dbReference type="GO" id="GO:0005524">
    <property type="term" value="F:ATP binding"/>
    <property type="evidence" value="ECO:0007669"/>
    <property type="project" value="UniProtKB-UniRule"/>
</dbReference>
<dbReference type="InterPro" id="IPR035911">
    <property type="entry name" value="MurE/MurF_N"/>
</dbReference>
<dbReference type="Pfam" id="PF01225">
    <property type="entry name" value="Mur_ligase"/>
    <property type="match status" value="1"/>
</dbReference>
<evidence type="ECO:0000256" key="8">
    <source>
        <dbReference type="ARBA" id="ARBA00023306"/>
    </source>
</evidence>
<dbReference type="Gene3D" id="3.90.190.20">
    <property type="entry name" value="Mur ligase, C-terminal domain"/>
    <property type="match status" value="1"/>
</dbReference>
<reference evidence="16" key="1">
    <citation type="submission" date="2016-08" db="EMBL/GenBank/DDBJ databases">
        <authorList>
            <person name="Varghese N."/>
            <person name="Submissions Spin"/>
        </authorList>
    </citation>
    <scope>NUCLEOTIDE SEQUENCE [LARGE SCALE GENOMIC DNA]</scope>
    <source>
        <strain evidence="16">R-53248</strain>
    </source>
</reference>
<keyword evidence="8 10" id="KW-0131">Cell cycle</keyword>
<evidence type="ECO:0000256" key="4">
    <source>
        <dbReference type="ARBA" id="ARBA00022741"/>
    </source>
</evidence>
<dbReference type="InterPro" id="IPR004101">
    <property type="entry name" value="Mur_ligase_C"/>
</dbReference>
<evidence type="ECO:0000313" key="15">
    <source>
        <dbReference type="EMBL" id="SCB80319.1"/>
    </source>
</evidence>
<dbReference type="UniPathway" id="UPA00219"/>
<keyword evidence="5 10" id="KW-0067">ATP-binding</keyword>
<dbReference type="GO" id="GO:0071555">
    <property type="term" value="P:cell wall organization"/>
    <property type="evidence" value="ECO:0007669"/>
    <property type="project" value="UniProtKB-KW"/>
</dbReference>
<evidence type="ECO:0000256" key="9">
    <source>
        <dbReference type="ARBA" id="ARBA00023316"/>
    </source>
</evidence>
<keyword evidence="7 10" id="KW-0573">Peptidoglycan synthesis</keyword>
<evidence type="ECO:0000259" key="13">
    <source>
        <dbReference type="Pfam" id="PF02875"/>
    </source>
</evidence>
<dbReference type="GO" id="GO:0009252">
    <property type="term" value="P:peptidoglycan biosynthetic process"/>
    <property type="evidence" value="ECO:0007669"/>
    <property type="project" value="UniProtKB-UniRule"/>
</dbReference>
<proteinExistence type="inferred from homology"/>
<dbReference type="OrthoDB" id="9801978at2"/>
<dbReference type="SUPFAM" id="SSF53623">
    <property type="entry name" value="MurD-like peptide ligases, catalytic domain"/>
    <property type="match status" value="1"/>
</dbReference>
<evidence type="ECO:0000256" key="6">
    <source>
        <dbReference type="ARBA" id="ARBA00022960"/>
    </source>
</evidence>
<dbReference type="SUPFAM" id="SSF63418">
    <property type="entry name" value="MurE/MurF N-terminal domain"/>
    <property type="match status" value="1"/>
</dbReference>
<keyword evidence="2 10" id="KW-0436">Ligase</keyword>
<dbReference type="InterPro" id="IPR013221">
    <property type="entry name" value="Mur_ligase_cen"/>
</dbReference>
<dbReference type="HAMAP" id="MF_02019">
    <property type="entry name" value="MurF"/>
    <property type="match status" value="1"/>
</dbReference>
<evidence type="ECO:0000259" key="14">
    <source>
        <dbReference type="Pfam" id="PF08245"/>
    </source>
</evidence>
<protein>
    <recommendedName>
        <fullName evidence="10 11">UDP-N-acetylmuramoyl-tripeptide--D-alanyl-D-alanine ligase</fullName>
        <ecNumber evidence="10 11">6.3.2.10</ecNumber>
    </recommendedName>
    <alternativeName>
        <fullName evidence="10">D-alanyl-D-alanine-adding enzyme</fullName>
    </alternativeName>
</protein>
<keyword evidence="16" id="KW-1185">Reference proteome</keyword>
<organism evidence="15 16">
    <name type="scientific">Gilliamella bombicola</name>
    <dbReference type="NCBI Taxonomy" id="1798182"/>
    <lineage>
        <taxon>Bacteria</taxon>
        <taxon>Pseudomonadati</taxon>
        <taxon>Pseudomonadota</taxon>
        <taxon>Gammaproteobacteria</taxon>
        <taxon>Orbales</taxon>
        <taxon>Orbaceae</taxon>
        <taxon>Gilliamella</taxon>
    </lineage>
</organism>
<evidence type="ECO:0000256" key="5">
    <source>
        <dbReference type="ARBA" id="ARBA00022840"/>
    </source>
</evidence>
<dbReference type="InterPro" id="IPR000713">
    <property type="entry name" value="Mur_ligase_N"/>
</dbReference>
<dbReference type="GO" id="GO:0005737">
    <property type="term" value="C:cytoplasm"/>
    <property type="evidence" value="ECO:0007669"/>
    <property type="project" value="UniProtKB-SubCell"/>
</dbReference>
<dbReference type="AlphaFoldDB" id="A0A1C3ZD53"/>
<dbReference type="GO" id="GO:0047480">
    <property type="term" value="F:UDP-N-acetylmuramoyl-tripeptide-D-alanyl-D-alanine ligase activity"/>
    <property type="evidence" value="ECO:0007669"/>
    <property type="project" value="UniProtKB-UniRule"/>
</dbReference>
<dbReference type="EMBL" id="FMAQ01000001">
    <property type="protein sequence ID" value="SCB80319.1"/>
    <property type="molecule type" value="Genomic_DNA"/>
</dbReference>
<dbReference type="NCBIfam" id="NF008041">
    <property type="entry name" value="PRK10773.1"/>
    <property type="match status" value="1"/>
</dbReference>
<evidence type="ECO:0000256" key="7">
    <source>
        <dbReference type="ARBA" id="ARBA00022984"/>
    </source>
</evidence>
<sequence length="458" mass="50113">MIPLKIKKIKEVVNGQSYYIQDENKVIDSICTDSRKITPQSLFIALTGDNFDGHQFVSQAIKDGAILAIVNHKIDDASIPQIVVDDTRQSLGQIATFIREQSQAKIVALTGSSGKTSVKEMTAAILQHCGQTLYTQGNFNNDIGVPLTLFRLTEQDQFAVVELGANHIGEIAYTTNIVKPQSALINNIAEAHIEGFGSLNGVATAKGEIFAGLPQNGIAIINLDSCSDRWFTQLTNKKVWTFSLANSSADFYASNIQHTESTTFTLHTPKGECSILLPLVGLHNVSNAIAASALAISVGANLDQIRNGLTTLKPVKGRLYPIRLNQTQLIWDDSYNANVGSMSAAVKVLAKQPGYRVLVVGDMGELGNEAEKYHRQIGELAYQEKLDCVVSVGKLSQYISQYSGVGYHFNNKQDAVNFLLMLLNQHPSLTMLVKGSRSAKMEELIEKIQIEQLKMNQD</sequence>
<dbReference type="GO" id="GO:0051301">
    <property type="term" value="P:cell division"/>
    <property type="evidence" value="ECO:0007669"/>
    <property type="project" value="UniProtKB-KW"/>
</dbReference>
<evidence type="ECO:0000259" key="12">
    <source>
        <dbReference type="Pfam" id="PF01225"/>
    </source>
</evidence>
<accession>A0A1C3ZD53</accession>